<sequence length="201" mass="22113">MVLDFYFDFASGYSYFAARRIEWLAAAHGAKVRWHPVLLPALTQVTGVLPSPVVPVKWAYVTRDMQRTAQEEAIPFNPSPAFPQMLIAPGRAMLWVRANHGEEVAVSFARTCFQAYYADAVDIADKAVLLGIAEGLGIDGSAFLAGMEDPAIKSQFKEGNERALAQGVFGVPFVIAEGEPFWGYDRFGNLERWLAAARKVA</sequence>
<reference evidence="4 5" key="1">
    <citation type="submission" date="2019-11" db="EMBL/GenBank/DDBJ databases">
        <title>Type strains purchased from KCTC, JCM and DSMZ.</title>
        <authorList>
            <person name="Lu H."/>
        </authorList>
    </citation>
    <scope>NUCLEOTIDE SEQUENCE [LARGE SCALE GENOMIC DNA]</scope>
    <source>
        <strain evidence="4 5">JCM 31587</strain>
    </source>
</reference>
<evidence type="ECO:0000313" key="5">
    <source>
        <dbReference type="Proteomes" id="UP000472320"/>
    </source>
</evidence>
<dbReference type="GO" id="GO:0018845">
    <property type="term" value="F:2-hydroxychromene-2-carboxylate isomerase activity"/>
    <property type="evidence" value="ECO:0007669"/>
    <property type="project" value="UniProtKB-UniRule"/>
</dbReference>
<keyword evidence="5" id="KW-1185">Reference proteome</keyword>
<accession>A0A6L6QP73</accession>
<comment type="similarity">
    <text evidence="1">Belongs to the GST superfamily. NadH family.</text>
</comment>
<protein>
    <recommendedName>
        <fullName evidence="1">2-hydroxychromene-2-carboxylate isomerase</fullName>
        <ecNumber evidence="1">5.99.1.4</ecNumber>
    </recommendedName>
</protein>
<dbReference type="GO" id="GO:0006749">
    <property type="term" value="P:glutathione metabolic process"/>
    <property type="evidence" value="ECO:0007669"/>
    <property type="project" value="TreeGrafter"/>
</dbReference>
<evidence type="ECO:0000259" key="3">
    <source>
        <dbReference type="Pfam" id="PF01323"/>
    </source>
</evidence>
<feature type="active site" description="Nucleophile" evidence="2">
    <location>
        <position position="11"/>
    </location>
</feature>
<dbReference type="InterPro" id="IPR044087">
    <property type="entry name" value="NahD-like"/>
</dbReference>
<dbReference type="EC" id="5.99.1.4" evidence="1"/>
<organism evidence="4 5">
    <name type="scientific">Massilia eburnea</name>
    <dbReference type="NCBI Taxonomy" id="1776165"/>
    <lineage>
        <taxon>Bacteria</taxon>
        <taxon>Pseudomonadati</taxon>
        <taxon>Pseudomonadota</taxon>
        <taxon>Betaproteobacteria</taxon>
        <taxon>Burkholderiales</taxon>
        <taxon>Oxalobacteraceae</taxon>
        <taxon>Telluria group</taxon>
        <taxon>Massilia</taxon>
    </lineage>
</organism>
<dbReference type="InterPro" id="IPR014440">
    <property type="entry name" value="HCCAis_GSTk"/>
</dbReference>
<feature type="domain" description="DSBA-like thioredoxin" evidence="3">
    <location>
        <begin position="3"/>
        <end position="192"/>
    </location>
</feature>
<dbReference type="InterPro" id="IPR036249">
    <property type="entry name" value="Thioredoxin-like_sf"/>
</dbReference>
<dbReference type="Proteomes" id="UP000472320">
    <property type="component" value="Unassembled WGS sequence"/>
</dbReference>
<dbReference type="GO" id="GO:0004602">
    <property type="term" value="F:glutathione peroxidase activity"/>
    <property type="evidence" value="ECO:0007669"/>
    <property type="project" value="TreeGrafter"/>
</dbReference>
<evidence type="ECO:0000313" key="4">
    <source>
        <dbReference type="EMBL" id="MTW13894.1"/>
    </source>
</evidence>
<evidence type="ECO:0000256" key="2">
    <source>
        <dbReference type="PIRSR" id="PIRSR006386-1"/>
    </source>
</evidence>
<gene>
    <name evidence="4" type="ORF">GM658_25090</name>
</gene>
<dbReference type="PANTHER" id="PTHR42943">
    <property type="entry name" value="GLUTATHIONE S-TRANSFERASE KAPPA"/>
    <property type="match status" value="1"/>
</dbReference>
<comment type="catalytic activity">
    <reaction evidence="1">
        <text>2-hydroxychromene-2-carboxylate = (3E)-4-(2-hydroxyphenyl)-2-oxobut-3-enoate</text>
        <dbReference type="Rhea" id="RHEA:27401"/>
        <dbReference type="ChEBI" id="CHEBI:59350"/>
        <dbReference type="ChEBI" id="CHEBI:59353"/>
        <dbReference type="EC" id="5.99.1.4"/>
    </reaction>
</comment>
<dbReference type="EMBL" id="WNKX01000029">
    <property type="protein sequence ID" value="MTW13894.1"/>
    <property type="molecule type" value="Genomic_DNA"/>
</dbReference>
<dbReference type="InterPro" id="IPR051924">
    <property type="entry name" value="GST_Kappa/NadH"/>
</dbReference>
<dbReference type="RefSeq" id="WP_155456807.1">
    <property type="nucleotide sequence ID" value="NZ_WNKX01000029.1"/>
</dbReference>
<dbReference type="PIRSF" id="PIRSF006386">
    <property type="entry name" value="HCCAis_GSTk"/>
    <property type="match status" value="1"/>
</dbReference>
<dbReference type="OrthoDB" id="8560325at2"/>
<dbReference type="PANTHER" id="PTHR42943:SF2">
    <property type="entry name" value="GLUTATHIONE S-TRANSFERASE KAPPA 1"/>
    <property type="match status" value="1"/>
</dbReference>
<dbReference type="AlphaFoldDB" id="A0A6L6QP73"/>
<dbReference type="SUPFAM" id="SSF52833">
    <property type="entry name" value="Thioredoxin-like"/>
    <property type="match status" value="1"/>
</dbReference>
<dbReference type="Gene3D" id="3.40.30.10">
    <property type="entry name" value="Glutaredoxin"/>
    <property type="match status" value="1"/>
</dbReference>
<dbReference type="GO" id="GO:0004364">
    <property type="term" value="F:glutathione transferase activity"/>
    <property type="evidence" value="ECO:0007669"/>
    <property type="project" value="TreeGrafter"/>
</dbReference>
<name>A0A6L6QP73_9BURK</name>
<comment type="caution">
    <text evidence="4">The sequence shown here is derived from an EMBL/GenBank/DDBJ whole genome shotgun (WGS) entry which is preliminary data.</text>
</comment>
<dbReference type="GO" id="GO:1901170">
    <property type="term" value="P:naphthalene catabolic process"/>
    <property type="evidence" value="ECO:0007669"/>
    <property type="project" value="InterPro"/>
</dbReference>
<keyword evidence="1 4" id="KW-0413">Isomerase</keyword>
<dbReference type="Pfam" id="PF01323">
    <property type="entry name" value="DSBA"/>
    <property type="match status" value="1"/>
</dbReference>
<dbReference type="CDD" id="cd03022">
    <property type="entry name" value="DsbA_HCCA_Iso"/>
    <property type="match status" value="1"/>
</dbReference>
<dbReference type="InterPro" id="IPR001853">
    <property type="entry name" value="DSBA-like_thioredoxin_dom"/>
</dbReference>
<proteinExistence type="inferred from homology"/>
<evidence type="ECO:0000256" key="1">
    <source>
        <dbReference type="PIRNR" id="PIRNR006386"/>
    </source>
</evidence>